<keyword evidence="2" id="KW-1185">Reference proteome</keyword>
<organism evidence="1 2">
    <name type="scientific">Gelidibacter maritimus</name>
    <dbReference type="NCBI Taxonomy" id="2761487"/>
    <lineage>
        <taxon>Bacteria</taxon>
        <taxon>Pseudomonadati</taxon>
        <taxon>Bacteroidota</taxon>
        <taxon>Flavobacteriia</taxon>
        <taxon>Flavobacteriales</taxon>
        <taxon>Flavobacteriaceae</taxon>
        <taxon>Gelidibacter</taxon>
    </lineage>
</organism>
<proteinExistence type="predicted"/>
<dbReference type="Proteomes" id="UP000541857">
    <property type="component" value="Unassembled WGS sequence"/>
</dbReference>
<gene>
    <name evidence="1" type="ORF">H3Z82_07490</name>
</gene>
<sequence>MSFKQRILSLIFIGYALVVNAQDLENRFGVKGGLNKTFFTVDQKDLGLYSTSETGYYGGIFAEFPIDHFLTIQPEVLYISVGDFNFLNVPLYAKYEVADKLHLMAGPSVNYFFDFFTNKMKIGADISSSYDITQSLDAHVKFALGIDELAPNGLFFGIGLKL</sequence>
<name>A0A7W2M4J8_9FLAO</name>
<protein>
    <submittedName>
        <fullName evidence="1">PorT family protein</fullName>
    </submittedName>
</protein>
<evidence type="ECO:0000313" key="1">
    <source>
        <dbReference type="EMBL" id="MBA6152565.1"/>
    </source>
</evidence>
<reference evidence="1 2" key="1">
    <citation type="submission" date="2020-07" db="EMBL/GenBank/DDBJ databases">
        <title>Bacterium isolated from marine sediment.</title>
        <authorList>
            <person name="Shang D."/>
        </authorList>
    </citation>
    <scope>NUCLEOTIDE SEQUENCE [LARGE SCALE GENOMIC DNA]</scope>
    <source>
        <strain evidence="1 2">F6074</strain>
    </source>
</reference>
<dbReference type="RefSeq" id="WP_182204332.1">
    <property type="nucleotide sequence ID" value="NZ_JACGLT010000004.1"/>
</dbReference>
<evidence type="ECO:0000313" key="2">
    <source>
        <dbReference type="Proteomes" id="UP000541857"/>
    </source>
</evidence>
<accession>A0A7W2M4J8</accession>
<comment type="caution">
    <text evidence="1">The sequence shown here is derived from an EMBL/GenBank/DDBJ whole genome shotgun (WGS) entry which is preliminary data.</text>
</comment>
<dbReference type="AlphaFoldDB" id="A0A7W2M4J8"/>
<dbReference type="EMBL" id="JACGLT010000004">
    <property type="protein sequence ID" value="MBA6152565.1"/>
    <property type="molecule type" value="Genomic_DNA"/>
</dbReference>